<protein>
    <recommendedName>
        <fullName evidence="4">Tetratricopeptide repeat protein</fullName>
    </recommendedName>
</protein>
<dbReference type="EMBL" id="JADZGI010000002">
    <property type="protein sequence ID" value="MBH0114335.1"/>
    <property type="molecule type" value="Genomic_DNA"/>
</dbReference>
<keyword evidence="1" id="KW-1133">Transmembrane helix</keyword>
<evidence type="ECO:0000256" key="1">
    <source>
        <dbReference type="SAM" id="Phobius"/>
    </source>
</evidence>
<accession>A0A931HDY7</accession>
<feature type="transmembrane region" description="Helical" evidence="1">
    <location>
        <begin position="30"/>
        <end position="48"/>
    </location>
</feature>
<dbReference type="Proteomes" id="UP000617634">
    <property type="component" value="Unassembled WGS sequence"/>
</dbReference>
<keyword evidence="1" id="KW-0472">Membrane</keyword>
<evidence type="ECO:0000313" key="2">
    <source>
        <dbReference type="EMBL" id="MBH0114335.1"/>
    </source>
</evidence>
<dbReference type="AlphaFoldDB" id="A0A931HDY7"/>
<name>A0A931HDY7_9SPHN</name>
<proteinExistence type="predicted"/>
<keyword evidence="3" id="KW-1185">Reference proteome</keyword>
<keyword evidence="1" id="KW-0812">Transmembrane</keyword>
<gene>
    <name evidence="2" type="ORF">I5E68_15425</name>
</gene>
<organism evidence="2 3">
    <name type="scientific">Novosphingobium aureum</name>
    <dbReference type="NCBI Taxonomy" id="2792964"/>
    <lineage>
        <taxon>Bacteria</taxon>
        <taxon>Pseudomonadati</taxon>
        <taxon>Pseudomonadota</taxon>
        <taxon>Alphaproteobacteria</taxon>
        <taxon>Sphingomonadales</taxon>
        <taxon>Sphingomonadaceae</taxon>
        <taxon>Novosphingobium</taxon>
    </lineage>
</organism>
<evidence type="ECO:0000313" key="3">
    <source>
        <dbReference type="Proteomes" id="UP000617634"/>
    </source>
</evidence>
<comment type="caution">
    <text evidence="2">The sequence shown here is derived from an EMBL/GenBank/DDBJ whole genome shotgun (WGS) entry which is preliminary data.</text>
</comment>
<reference evidence="2" key="1">
    <citation type="submission" date="2020-11" db="EMBL/GenBank/DDBJ databases">
        <title>Novosphingobium aureum sp. nov., a marine bacterium isolated from sediment of a salt flat.</title>
        <authorList>
            <person name="Yoo Y."/>
            <person name="Kim J.-J."/>
        </authorList>
    </citation>
    <scope>NUCLEOTIDE SEQUENCE</scope>
    <source>
        <strain evidence="2">YJ-S2-02</strain>
    </source>
</reference>
<dbReference type="RefSeq" id="WP_197165544.1">
    <property type="nucleotide sequence ID" value="NZ_JADZGI010000002.1"/>
</dbReference>
<sequence>MARTTERRRSRGPVEQPAVALVRPGVAARVAWGLCALAAAVVAVGVQLDRQAREDLSVARSVPAPFAGYALETLARDAYRSGDNARGLALSERLVAQRPVPAESLGLLSNGYLATGNEGKALSALLLSAERGWRDRFTQHLMISAGLQAGDYEVAAQRLIALWREGDRGEATTGLSRAVLSQPEGLAAFESQIGGDEQYWATDFLFWAGDNLPGATIASLAGALADGGAKVGCSSLSPKTMQMVRYGKPDGAIGIWSALCAAGETTMAADFGFHEVVGLDGPFDWRFPAQAGLETWVEPAARGAAGQAVLNYDNSEPIRKTIATRGAALAAGRHVVVTNIDRDDPRASRPIVLHVRCYAPDGSYAAVQQVDLAREGQVEFSLPEQNCATQQVALIAPRGGGRIVRFAIK</sequence>
<evidence type="ECO:0008006" key="4">
    <source>
        <dbReference type="Google" id="ProtNLM"/>
    </source>
</evidence>